<feature type="compositionally biased region" description="Low complexity" evidence="2">
    <location>
        <begin position="1010"/>
        <end position="1035"/>
    </location>
</feature>
<reference evidence="6" key="1">
    <citation type="submission" date="2015-09" db="EMBL/GenBank/DDBJ databases">
        <authorList>
            <consortium name="Pathogen Informatics"/>
        </authorList>
    </citation>
    <scope>NUCLEOTIDE SEQUENCE [LARGE SCALE GENOMIC DNA]</scope>
    <source>
        <strain evidence="6">Lake Konstanz</strain>
    </source>
</reference>
<evidence type="ECO:0000259" key="3">
    <source>
        <dbReference type="PROSITE" id="PS51192"/>
    </source>
</evidence>
<dbReference type="SMART" id="SM00487">
    <property type="entry name" value="DEXDc"/>
    <property type="match status" value="1"/>
</dbReference>
<dbReference type="Gene3D" id="3.40.50.10810">
    <property type="entry name" value="Tandem AAA-ATPase domain"/>
    <property type="match status" value="3"/>
</dbReference>
<dbReference type="Pfam" id="PF00176">
    <property type="entry name" value="SNF2-rel_dom"/>
    <property type="match status" value="1"/>
</dbReference>
<feature type="compositionally biased region" description="Low complexity" evidence="2">
    <location>
        <begin position="989"/>
        <end position="1003"/>
    </location>
</feature>
<dbReference type="InterPro" id="IPR038718">
    <property type="entry name" value="SNF2-like_sf"/>
</dbReference>
<name>A0A0S4JFL4_BODSA</name>
<dbReference type="VEuPathDB" id="TriTrypDB:BSAL_18280"/>
<dbReference type="Gene3D" id="3.40.50.300">
    <property type="entry name" value="P-loop containing nucleotide triphosphate hydrolases"/>
    <property type="match status" value="2"/>
</dbReference>
<evidence type="ECO:0000256" key="2">
    <source>
        <dbReference type="SAM" id="MobiDB-lite"/>
    </source>
</evidence>
<dbReference type="PANTHER" id="PTHR10799">
    <property type="entry name" value="SNF2/RAD54 HELICASE FAMILY"/>
    <property type="match status" value="1"/>
</dbReference>
<dbReference type="InterPro" id="IPR014001">
    <property type="entry name" value="Helicase_ATP-bd"/>
</dbReference>
<feature type="compositionally biased region" description="Acidic residues" evidence="2">
    <location>
        <begin position="500"/>
        <end position="519"/>
    </location>
</feature>
<dbReference type="PROSITE" id="PS51192">
    <property type="entry name" value="HELICASE_ATP_BIND_1"/>
    <property type="match status" value="1"/>
</dbReference>
<dbReference type="InterPro" id="IPR000330">
    <property type="entry name" value="SNF2_N"/>
</dbReference>
<dbReference type="Proteomes" id="UP000051952">
    <property type="component" value="Unassembled WGS sequence"/>
</dbReference>
<feature type="domain" description="Helicase ATP-binding" evidence="3">
    <location>
        <begin position="702"/>
        <end position="764"/>
    </location>
</feature>
<feature type="region of interest" description="Disordered" evidence="2">
    <location>
        <begin position="983"/>
        <end position="1053"/>
    </location>
</feature>
<evidence type="ECO:0000256" key="1">
    <source>
        <dbReference type="ARBA" id="ARBA00022801"/>
    </source>
</evidence>
<feature type="compositionally biased region" description="Low complexity" evidence="2">
    <location>
        <begin position="29"/>
        <end position="56"/>
    </location>
</feature>
<dbReference type="PROSITE" id="PS51194">
    <property type="entry name" value="HELICASE_CTER"/>
    <property type="match status" value="1"/>
</dbReference>
<feature type="compositionally biased region" description="Polar residues" evidence="2">
    <location>
        <begin position="1036"/>
        <end position="1048"/>
    </location>
</feature>
<dbReference type="InterPro" id="IPR049730">
    <property type="entry name" value="SNF2/RAD54-like_C"/>
</dbReference>
<feature type="region of interest" description="Disordered" evidence="2">
    <location>
        <begin position="466"/>
        <end position="551"/>
    </location>
</feature>
<dbReference type="EMBL" id="CYKH01001685">
    <property type="protein sequence ID" value="CUG88928.1"/>
    <property type="molecule type" value="Genomic_DNA"/>
</dbReference>
<feature type="compositionally biased region" description="Low complexity" evidence="2">
    <location>
        <begin position="788"/>
        <end position="799"/>
    </location>
</feature>
<evidence type="ECO:0000313" key="6">
    <source>
        <dbReference type="Proteomes" id="UP000051952"/>
    </source>
</evidence>
<dbReference type="SMART" id="SM00490">
    <property type="entry name" value="HELICc"/>
    <property type="match status" value="1"/>
</dbReference>
<keyword evidence="5" id="KW-0067">ATP-binding</keyword>
<feature type="domain" description="Helicase C-terminal" evidence="4">
    <location>
        <begin position="927"/>
        <end position="1154"/>
    </location>
</feature>
<evidence type="ECO:0000313" key="5">
    <source>
        <dbReference type="EMBL" id="CUG88928.1"/>
    </source>
</evidence>
<keyword evidence="6" id="KW-1185">Reference proteome</keyword>
<feature type="region of interest" description="Disordered" evidence="2">
    <location>
        <begin position="1"/>
        <end position="66"/>
    </location>
</feature>
<organism evidence="5 6">
    <name type="scientific">Bodo saltans</name>
    <name type="common">Flagellated protozoan</name>
    <dbReference type="NCBI Taxonomy" id="75058"/>
    <lineage>
        <taxon>Eukaryota</taxon>
        <taxon>Discoba</taxon>
        <taxon>Euglenozoa</taxon>
        <taxon>Kinetoplastea</taxon>
        <taxon>Metakinetoplastina</taxon>
        <taxon>Eubodonida</taxon>
        <taxon>Bodonidae</taxon>
        <taxon>Bodo</taxon>
    </lineage>
</organism>
<accession>A0A0S4JFL4</accession>
<feature type="region of interest" description="Disordered" evidence="2">
    <location>
        <begin position="786"/>
        <end position="813"/>
    </location>
</feature>
<dbReference type="AlphaFoldDB" id="A0A0S4JFL4"/>
<dbReference type="GO" id="GO:0005524">
    <property type="term" value="F:ATP binding"/>
    <property type="evidence" value="ECO:0007669"/>
    <property type="project" value="InterPro"/>
</dbReference>
<dbReference type="GO" id="GO:0004386">
    <property type="term" value="F:helicase activity"/>
    <property type="evidence" value="ECO:0007669"/>
    <property type="project" value="UniProtKB-KW"/>
</dbReference>
<keyword evidence="1" id="KW-0378">Hydrolase</keyword>
<dbReference type="Pfam" id="PF00271">
    <property type="entry name" value="Helicase_C"/>
    <property type="match status" value="2"/>
</dbReference>
<dbReference type="InterPro" id="IPR027417">
    <property type="entry name" value="P-loop_NTPase"/>
</dbReference>
<dbReference type="SUPFAM" id="SSF52540">
    <property type="entry name" value="P-loop containing nucleoside triphosphate hydrolases"/>
    <property type="match status" value="2"/>
</dbReference>
<protein>
    <submittedName>
        <fullName evidence="5">SNF2 helicase, putative</fullName>
    </submittedName>
</protein>
<dbReference type="CDD" id="cd18793">
    <property type="entry name" value="SF2_C_SNF"/>
    <property type="match status" value="1"/>
</dbReference>
<feature type="compositionally biased region" description="Low complexity" evidence="2">
    <location>
        <begin position="533"/>
        <end position="551"/>
    </location>
</feature>
<dbReference type="InterPro" id="IPR001650">
    <property type="entry name" value="Helicase_C-like"/>
</dbReference>
<feature type="compositionally biased region" description="Low complexity" evidence="2">
    <location>
        <begin position="223"/>
        <end position="232"/>
    </location>
</feature>
<dbReference type="GO" id="GO:0016787">
    <property type="term" value="F:hydrolase activity"/>
    <property type="evidence" value="ECO:0007669"/>
    <property type="project" value="UniProtKB-KW"/>
</dbReference>
<dbReference type="OrthoDB" id="278690at2759"/>
<gene>
    <name evidence="5" type="ORF">BSAL_18280</name>
</gene>
<feature type="compositionally biased region" description="Gly residues" evidence="2">
    <location>
        <begin position="635"/>
        <end position="644"/>
    </location>
</feature>
<keyword evidence="5" id="KW-0547">Nucleotide-binding</keyword>
<evidence type="ECO:0000259" key="4">
    <source>
        <dbReference type="PROSITE" id="PS51194"/>
    </source>
</evidence>
<proteinExistence type="predicted"/>
<sequence>MQTRLRSRLGLSGSDELPDPITKARGIESSGSTSTSLRRQSSSLDHNSLSTPVTPLVTPPPANTSGKLRVKRTLSAAGATPPGASVVVLGAPSQAHVHHQHALDASQHRFDHVDAKTVVPRTQWRRVFSHFNSHNNNHVASASPQPQQQQNVLFTPLSYHALQLDRRVQVQCSLQGTLLHALHRIRHEQRLGMLAADQETEFRDDILREARERKRRRKEGIFSTDGSSAGTSSDRKKFVIVDSDESDGIGQEVEELISAAGGGSTRTSAKKATNNRKEVVAHGVDYYNDDDDDSGALRILKVIDRLDIKLESFAKRNAELAANYVRTADNEAPPIRGGRGSRRILLGGKGRRVGGAASSGGMDNNNAGGVVWSPVMVEQGTVQTDIYPRLLPFQKEGIHWMVDTVLVRRLNCVLADEMGLGKTVSTIALASSLSQVKTIFVHDPTNAELIANARRNVVLPSTAKISKAAEQGSSPSTKSFGVAKRARRAGRNAHTVSDSSNDDENSDDIDDTDDPGDISESEKTLPKGRRTSKATSTASTTTTTMPTSHARSSVVSAAVFDAAVPCPWAIAPTLVVAPLSTLPNWAAEFQNFEPNRFRVFTINGSREDREEQLDEFFTLLMALHGVSLRTTTSAGGRGRGGRGGARGDKKRSTSTTTTTTFTTSDRVMWGDVDPLQGAPNPIPVLLMPHDYFARSLDTRGRRLVQHVQWELIVVDEAQRIKSNQSKLFQILHGIRSHHRLALSGTPLQNNVLEMFSLMEFILPDMFRSSDEGTKTLTTMLHEALRDASTTTTTTSSRSSGGKKKLANPNCSSSMTLQEKEEELAFENQELQMLLCRRVHKLLSPFFLRREKSSVMSQLPKKDDIVVVCPLTRLQERFLATLERKRDQRLLSGNFTSAARKVVIHPYLILNSFYVEERMIYTSGKYMVLDAVLRFLHQHNHKTLVFCSWVKVLDIVDSMLTMQKIPFVRLEGRTQVEDREKNIKKFSRMSSSSTPNTPTTATNNEMMVIASSGESSGVPSRSSPSQESESPVTSTVGNDASSWPTAASQRQDRQRIDAEEVEVVEDEPINCFLISKIAGGVGLNLQVADTVILLDTDYNPQRDAQALARVYRVGQTKHVKVLRLVTNHPVEVRMMQVASNKHQLEEVVVKAGRYDLKSSGSDRDQHVRSAFETMNHNIGDYPLLQQQQHESTPVGSPVEQMDDDASLIDDHRNHNNNNDHWNATTNLITSQLLDSIPRSEEERAAFGVFLQQHWQHLKDAEARDAGLDVSEEEAAWLRGS</sequence>
<feature type="region of interest" description="Disordered" evidence="2">
    <location>
        <begin position="630"/>
        <end position="659"/>
    </location>
</feature>
<feature type="region of interest" description="Disordered" evidence="2">
    <location>
        <begin position="213"/>
        <end position="235"/>
    </location>
</feature>
<keyword evidence="5" id="KW-0347">Helicase</keyword>